<dbReference type="EC" id="2.4.1.-" evidence="10"/>
<evidence type="ECO:0000256" key="5">
    <source>
        <dbReference type="ARBA" id="ARBA00022692"/>
    </source>
</evidence>
<evidence type="ECO:0000256" key="2">
    <source>
        <dbReference type="ARBA" id="ARBA00008661"/>
    </source>
</evidence>
<comment type="subcellular location">
    <subcellularLocation>
        <location evidence="1 10">Golgi apparatus membrane</location>
        <topology evidence="1 10">Single-pass type II membrane protein</topology>
    </subcellularLocation>
</comment>
<dbReference type="Proteomes" id="UP001165060">
    <property type="component" value="Unassembled WGS sequence"/>
</dbReference>
<evidence type="ECO:0000256" key="7">
    <source>
        <dbReference type="ARBA" id="ARBA00022989"/>
    </source>
</evidence>
<evidence type="ECO:0000256" key="8">
    <source>
        <dbReference type="ARBA" id="ARBA00023034"/>
    </source>
</evidence>
<dbReference type="EMBL" id="BRYB01000367">
    <property type="protein sequence ID" value="GMI28646.1"/>
    <property type="molecule type" value="Genomic_DNA"/>
</dbReference>
<comment type="caution">
    <text evidence="11">The sequence shown here is derived from an EMBL/GenBank/DDBJ whole genome shotgun (WGS) entry which is preliminary data.</text>
</comment>
<keyword evidence="8 10" id="KW-0333">Golgi apparatus</keyword>
<evidence type="ECO:0000256" key="1">
    <source>
        <dbReference type="ARBA" id="ARBA00004323"/>
    </source>
</evidence>
<keyword evidence="12" id="KW-1185">Reference proteome</keyword>
<sequence>MSANHCCLSPPPSDVEFVHKADDDQFARVLSLEYFLLKNGDMLMPGRHKPWVMGQIVPRSKISKDPTHKNFEYHLSHSNREYYPPWPKGGCGYTISAQVAAYVADNTEYLIELQGEDVSMGLWLDEAPFQEDTSIINSVRYSTQGNCWDAVEKQGVPVYYSVGHDLPEERVHRCYDALDEIGEVWSLLPALLDKYDRDSVPLNPKSLVKGLYNMKDTVSI</sequence>
<keyword evidence="6" id="KW-0735">Signal-anchor</keyword>
<dbReference type="PANTHER" id="PTHR11214">
    <property type="entry name" value="BETA-1,3-N-ACETYLGLUCOSAMINYLTRANSFERASE"/>
    <property type="match status" value="1"/>
</dbReference>
<protein>
    <recommendedName>
        <fullName evidence="10">Hexosyltransferase</fullName>
        <ecNumber evidence="10">2.4.1.-</ecNumber>
    </recommendedName>
</protein>
<organism evidence="11 12">
    <name type="scientific">Tetraparma gracilis</name>
    <dbReference type="NCBI Taxonomy" id="2962635"/>
    <lineage>
        <taxon>Eukaryota</taxon>
        <taxon>Sar</taxon>
        <taxon>Stramenopiles</taxon>
        <taxon>Ochrophyta</taxon>
        <taxon>Bolidophyceae</taxon>
        <taxon>Parmales</taxon>
        <taxon>Triparmaceae</taxon>
        <taxon>Tetraparma</taxon>
    </lineage>
</organism>
<dbReference type="Pfam" id="PF01762">
    <property type="entry name" value="Galactosyl_T"/>
    <property type="match status" value="1"/>
</dbReference>
<dbReference type="PANTHER" id="PTHR11214:SF3">
    <property type="entry name" value="BETA-1,3-GALACTOSYLTRANSFERASE 6"/>
    <property type="match status" value="1"/>
</dbReference>
<evidence type="ECO:0000313" key="11">
    <source>
        <dbReference type="EMBL" id="GMI28646.1"/>
    </source>
</evidence>
<proteinExistence type="inferred from homology"/>
<evidence type="ECO:0000256" key="3">
    <source>
        <dbReference type="ARBA" id="ARBA00022676"/>
    </source>
</evidence>
<dbReference type="Gene3D" id="3.90.550.50">
    <property type="match status" value="1"/>
</dbReference>
<evidence type="ECO:0000256" key="4">
    <source>
        <dbReference type="ARBA" id="ARBA00022679"/>
    </source>
</evidence>
<keyword evidence="5" id="KW-0812">Transmembrane</keyword>
<reference evidence="11 12" key="1">
    <citation type="journal article" date="2023" name="Commun. Biol.">
        <title>Genome analysis of Parmales, the sister group of diatoms, reveals the evolutionary specialization of diatoms from phago-mixotrophs to photoautotrophs.</title>
        <authorList>
            <person name="Ban H."/>
            <person name="Sato S."/>
            <person name="Yoshikawa S."/>
            <person name="Yamada K."/>
            <person name="Nakamura Y."/>
            <person name="Ichinomiya M."/>
            <person name="Sato N."/>
            <person name="Blanc-Mathieu R."/>
            <person name="Endo H."/>
            <person name="Kuwata A."/>
            <person name="Ogata H."/>
        </authorList>
    </citation>
    <scope>NUCLEOTIDE SEQUENCE [LARGE SCALE GENOMIC DNA]</scope>
</reference>
<name>A0ABQ6MLD9_9STRA</name>
<evidence type="ECO:0000256" key="6">
    <source>
        <dbReference type="ARBA" id="ARBA00022968"/>
    </source>
</evidence>
<keyword evidence="7" id="KW-1133">Transmembrane helix</keyword>
<dbReference type="InterPro" id="IPR002659">
    <property type="entry name" value="Glyco_trans_31"/>
</dbReference>
<evidence type="ECO:0000256" key="9">
    <source>
        <dbReference type="ARBA" id="ARBA00023136"/>
    </source>
</evidence>
<comment type="similarity">
    <text evidence="2 10">Belongs to the glycosyltransferase 31 family.</text>
</comment>
<gene>
    <name evidence="11" type="ORF">TeGR_g11183</name>
</gene>
<keyword evidence="4" id="KW-0808">Transferase</keyword>
<accession>A0ABQ6MLD9</accession>
<evidence type="ECO:0000313" key="12">
    <source>
        <dbReference type="Proteomes" id="UP001165060"/>
    </source>
</evidence>
<keyword evidence="9" id="KW-0472">Membrane</keyword>
<keyword evidence="3 10" id="KW-0328">Glycosyltransferase</keyword>
<evidence type="ECO:0000256" key="10">
    <source>
        <dbReference type="RuleBase" id="RU363063"/>
    </source>
</evidence>